<accession>A0A8S3RQR0</accession>
<evidence type="ECO:0000256" key="2">
    <source>
        <dbReference type="SAM" id="Phobius"/>
    </source>
</evidence>
<feature type="transmembrane region" description="Helical" evidence="2">
    <location>
        <begin position="476"/>
        <end position="496"/>
    </location>
</feature>
<dbReference type="InterPro" id="IPR020846">
    <property type="entry name" value="MFS_dom"/>
</dbReference>
<dbReference type="Proteomes" id="UP000683360">
    <property type="component" value="Unassembled WGS sequence"/>
</dbReference>
<feature type="transmembrane region" description="Helical" evidence="2">
    <location>
        <begin position="187"/>
        <end position="205"/>
    </location>
</feature>
<dbReference type="EMBL" id="CAJPWZ010001244">
    <property type="protein sequence ID" value="CAG2210772.1"/>
    <property type="molecule type" value="Genomic_DNA"/>
</dbReference>
<dbReference type="Pfam" id="PF07690">
    <property type="entry name" value="MFS_1"/>
    <property type="match status" value="2"/>
</dbReference>
<dbReference type="PANTHER" id="PTHR11360">
    <property type="entry name" value="MONOCARBOXYLATE TRANSPORTER"/>
    <property type="match status" value="1"/>
</dbReference>
<dbReference type="PROSITE" id="PS50850">
    <property type="entry name" value="MFS"/>
    <property type="match status" value="1"/>
</dbReference>
<dbReference type="SUPFAM" id="SSF103473">
    <property type="entry name" value="MFS general substrate transporter"/>
    <property type="match status" value="1"/>
</dbReference>
<dbReference type="AlphaFoldDB" id="A0A8S3RQR0"/>
<feature type="transmembrane region" description="Helical" evidence="2">
    <location>
        <begin position="27"/>
        <end position="57"/>
    </location>
</feature>
<protein>
    <recommendedName>
        <fullName evidence="3">Major facilitator superfamily (MFS) profile domain-containing protein</fullName>
    </recommendedName>
</protein>
<dbReference type="Gene3D" id="1.20.1250.20">
    <property type="entry name" value="MFS general substrate transporter like domains"/>
    <property type="match status" value="2"/>
</dbReference>
<keyword evidence="2" id="KW-1133">Transmembrane helix</keyword>
<dbReference type="OrthoDB" id="6509908at2759"/>
<feature type="transmembrane region" description="Helical" evidence="2">
    <location>
        <begin position="444"/>
        <end position="464"/>
    </location>
</feature>
<dbReference type="CDD" id="cd17352">
    <property type="entry name" value="MFS_MCT_SLC16"/>
    <property type="match status" value="1"/>
</dbReference>
<evidence type="ECO:0000259" key="3">
    <source>
        <dbReference type="PROSITE" id="PS50850"/>
    </source>
</evidence>
<organism evidence="4 5">
    <name type="scientific">Mytilus edulis</name>
    <name type="common">Blue mussel</name>
    <dbReference type="NCBI Taxonomy" id="6550"/>
    <lineage>
        <taxon>Eukaryota</taxon>
        <taxon>Metazoa</taxon>
        <taxon>Spiralia</taxon>
        <taxon>Lophotrochozoa</taxon>
        <taxon>Mollusca</taxon>
        <taxon>Bivalvia</taxon>
        <taxon>Autobranchia</taxon>
        <taxon>Pteriomorphia</taxon>
        <taxon>Mytilida</taxon>
        <taxon>Mytiloidea</taxon>
        <taxon>Mytilidae</taxon>
        <taxon>Mytilinae</taxon>
        <taxon>Mytilus</taxon>
    </lineage>
</organism>
<proteinExistence type="predicted"/>
<gene>
    <name evidence="4" type="ORF">MEDL_24899</name>
</gene>
<dbReference type="InterPro" id="IPR036259">
    <property type="entry name" value="MFS_trans_sf"/>
</dbReference>
<keyword evidence="2" id="KW-0812">Transmembrane</keyword>
<name>A0A8S3RQR0_MYTED</name>
<feature type="transmembrane region" description="Helical" evidence="2">
    <location>
        <begin position="410"/>
        <end position="432"/>
    </location>
</feature>
<dbReference type="GO" id="GO:0008028">
    <property type="term" value="F:monocarboxylic acid transmembrane transporter activity"/>
    <property type="evidence" value="ECO:0007669"/>
    <property type="project" value="TreeGrafter"/>
</dbReference>
<keyword evidence="5" id="KW-1185">Reference proteome</keyword>
<reference evidence="4" key="1">
    <citation type="submission" date="2021-03" db="EMBL/GenBank/DDBJ databases">
        <authorList>
            <person name="Bekaert M."/>
        </authorList>
    </citation>
    <scope>NUCLEOTIDE SEQUENCE</scope>
</reference>
<feature type="domain" description="Major facilitator superfamily (MFS) profile" evidence="3">
    <location>
        <begin position="32"/>
        <end position="498"/>
    </location>
</feature>
<dbReference type="FunFam" id="1.20.1250.20:FF:000505">
    <property type="entry name" value="Predicted protein"/>
    <property type="match status" value="1"/>
</dbReference>
<dbReference type="PANTHER" id="PTHR11360:SF260">
    <property type="entry name" value="MFS DOMAIN-CONTAINING PROTEIN"/>
    <property type="match status" value="1"/>
</dbReference>
<dbReference type="InterPro" id="IPR011701">
    <property type="entry name" value="MFS"/>
</dbReference>
<feature type="transmembrane region" description="Helical" evidence="2">
    <location>
        <begin position="352"/>
        <end position="372"/>
    </location>
</feature>
<feature type="transmembrane region" description="Helical" evidence="2">
    <location>
        <begin position="307"/>
        <end position="332"/>
    </location>
</feature>
<keyword evidence="2" id="KW-0472">Membrane</keyword>
<feature type="transmembrane region" description="Helical" evidence="2">
    <location>
        <begin position="155"/>
        <end position="175"/>
    </location>
</feature>
<comment type="subcellular location">
    <subcellularLocation>
        <location evidence="1">Membrane</location>
        <topology evidence="1">Multi-pass membrane protein</topology>
    </subcellularLocation>
</comment>
<evidence type="ECO:0000313" key="4">
    <source>
        <dbReference type="EMBL" id="CAG2210772.1"/>
    </source>
</evidence>
<comment type="caution">
    <text evidence="4">The sequence shown here is derived from an EMBL/GenBank/DDBJ whole genome shotgun (WGS) entry which is preliminary data.</text>
</comment>
<feature type="transmembrane region" description="Helical" evidence="2">
    <location>
        <begin position="123"/>
        <end position="148"/>
    </location>
</feature>
<sequence length="507" mass="54976">MGEECRGDTESVTKSIRHGKVRPPDGGWGWVIVFSAFMINVITDGCSYSFGVLYVFLLDYFQESRSTTAWIGSVFCAVPLLCGPIASVVTNRLGFRKATIIGGLITAIGFISSAFVHSVGAMAVTYGCIAGLGISMPYLNSIVVVAMYFEKKRTLATGISECGAGIGTLIFAPLYEYLIMSYSWRGAVLIIGAISLNIVVCGAVFKPLEGAQEYAEVQDSECDDNAFIEEDQVDRDNELLPIDGGFVVTKLLKSQEVIKSNPCLVLESSSVLGASVATSPSIVRAAVSCHDLNESTKPPCKRINKPLIDISIFTNARFVLFTFSSIILYFWYDVPYVFTVDRAKNYGITEKRASYMVAVIGISHTLGNLLYGFLGDRKQINRRYLYCGSLLLTGVVLIIVPLFTTFLPCTILAGLFGLLSASAEALTSVIIVDILGIDKLTDAYGVVMFLQGVSNLVGPPVAGWLYDTSGSYDKTFYSAGSCISISGIIVFLTSLIKQKKEPRHEND</sequence>
<feature type="transmembrane region" description="Helical" evidence="2">
    <location>
        <begin position="98"/>
        <end position="117"/>
    </location>
</feature>
<feature type="transmembrane region" description="Helical" evidence="2">
    <location>
        <begin position="69"/>
        <end position="89"/>
    </location>
</feature>
<feature type="transmembrane region" description="Helical" evidence="2">
    <location>
        <begin position="384"/>
        <end position="404"/>
    </location>
</feature>
<dbReference type="InterPro" id="IPR050327">
    <property type="entry name" value="Proton-linked_MCT"/>
</dbReference>
<evidence type="ECO:0000256" key="1">
    <source>
        <dbReference type="ARBA" id="ARBA00004141"/>
    </source>
</evidence>
<dbReference type="GO" id="GO:0016020">
    <property type="term" value="C:membrane"/>
    <property type="evidence" value="ECO:0007669"/>
    <property type="project" value="UniProtKB-SubCell"/>
</dbReference>
<evidence type="ECO:0000313" key="5">
    <source>
        <dbReference type="Proteomes" id="UP000683360"/>
    </source>
</evidence>